<dbReference type="PROSITE" id="PS01017">
    <property type="entry name" value="STEROL_REDUCT_1"/>
    <property type="match status" value="1"/>
</dbReference>
<evidence type="ECO:0000313" key="23">
    <source>
        <dbReference type="Proteomes" id="UP001590950"/>
    </source>
</evidence>
<feature type="transmembrane region" description="Helical" evidence="20">
    <location>
        <begin position="295"/>
        <end position="313"/>
    </location>
</feature>
<keyword evidence="9 20" id="KW-0752">Steroid biosynthesis</keyword>
<keyword evidence="11 20" id="KW-0560">Oxidoreductase</keyword>
<dbReference type="InterPro" id="IPR018083">
    <property type="entry name" value="Sterol_reductase_CS"/>
</dbReference>
<evidence type="ECO:0000256" key="5">
    <source>
        <dbReference type="ARBA" id="ARBA00022692"/>
    </source>
</evidence>
<feature type="transmembrane region" description="Helical" evidence="20">
    <location>
        <begin position="173"/>
        <end position="194"/>
    </location>
</feature>
<evidence type="ECO:0000256" key="14">
    <source>
        <dbReference type="ARBA" id="ARBA00023136"/>
    </source>
</evidence>
<protein>
    <recommendedName>
        <fullName evidence="18">7-dehydrocholesterol reductase</fullName>
        <ecNumber evidence="17">1.3.1.21</ecNumber>
    </recommendedName>
    <alternativeName>
        <fullName evidence="19">Sterol Delta(7)-reductase</fullName>
    </alternativeName>
</protein>
<name>A0ABR4AGP6_9LECA</name>
<evidence type="ECO:0000256" key="15">
    <source>
        <dbReference type="ARBA" id="ARBA00023166"/>
    </source>
</evidence>
<keyword evidence="4" id="KW-0153">Cholesterol metabolism</keyword>
<dbReference type="PROSITE" id="PS01018">
    <property type="entry name" value="STEROL_REDUCT_2"/>
    <property type="match status" value="1"/>
</dbReference>
<feature type="transmembrane region" description="Helical" evidence="20">
    <location>
        <begin position="325"/>
        <end position="344"/>
    </location>
</feature>
<keyword evidence="6" id="KW-0152">Cholesterol biosynthesis</keyword>
<evidence type="ECO:0000256" key="3">
    <source>
        <dbReference type="ARBA" id="ARBA00022516"/>
    </source>
</evidence>
<evidence type="ECO:0000256" key="17">
    <source>
        <dbReference type="ARBA" id="ARBA00038851"/>
    </source>
</evidence>
<keyword evidence="5 20" id="KW-0812">Transmembrane</keyword>
<keyword evidence="15 20" id="KW-1207">Sterol metabolism</keyword>
<reference evidence="22 23" key="1">
    <citation type="submission" date="2024-09" db="EMBL/GenBank/DDBJ databases">
        <title>Rethinking Asexuality: The Enigmatic Case of Functional Sexual Genes in Lepraria (Stereocaulaceae).</title>
        <authorList>
            <person name="Doellman M."/>
            <person name="Sun Y."/>
            <person name="Barcenas-Pena A."/>
            <person name="Lumbsch H.T."/>
            <person name="Grewe F."/>
        </authorList>
    </citation>
    <scope>NUCLEOTIDE SEQUENCE [LARGE SCALE GENOMIC DNA]</scope>
    <source>
        <strain evidence="22 23">Mercado 3170</strain>
    </source>
</reference>
<feature type="transmembrane region" description="Helical" evidence="20">
    <location>
        <begin position="420"/>
        <end position="438"/>
    </location>
</feature>
<evidence type="ECO:0000256" key="20">
    <source>
        <dbReference type="RuleBase" id="RU369120"/>
    </source>
</evidence>
<keyword evidence="3 20" id="KW-0444">Lipid biosynthesis</keyword>
<dbReference type="Gene3D" id="1.20.120.1630">
    <property type="match status" value="1"/>
</dbReference>
<keyword evidence="8" id="KW-0521">NADP</keyword>
<evidence type="ECO:0000256" key="9">
    <source>
        <dbReference type="ARBA" id="ARBA00022955"/>
    </source>
</evidence>
<feature type="region of interest" description="Disordered" evidence="21">
    <location>
        <begin position="1"/>
        <end position="24"/>
    </location>
</feature>
<keyword evidence="12 20" id="KW-0756">Sterol biosynthesis</keyword>
<evidence type="ECO:0000256" key="4">
    <source>
        <dbReference type="ARBA" id="ARBA00022548"/>
    </source>
</evidence>
<evidence type="ECO:0000313" key="22">
    <source>
        <dbReference type="EMBL" id="KAL2042563.1"/>
    </source>
</evidence>
<keyword evidence="23" id="KW-1185">Reference proteome</keyword>
<evidence type="ECO:0000256" key="10">
    <source>
        <dbReference type="ARBA" id="ARBA00022989"/>
    </source>
</evidence>
<dbReference type="PANTHER" id="PTHR21257">
    <property type="entry name" value="DELTA(14)-STEROL REDUCTASE"/>
    <property type="match status" value="1"/>
</dbReference>
<dbReference type="Pfam" id="PF01222">
    <property type="entry name" value="ERG4_ERG24"/>
    <property type="match status" value="1"/>
</dbReference>
<evidence type="ECO:0000256" key="8">
    <source>
        <dbReference type="ARBA" id="ARBA00022857"/>
    </source>
</evidence>
<dbReference type="InterPro" id="IPR001171">
    <property type="entry name" value="ERG24_DHCR-like"/>
</dbReference>
<comment type="similarity">
    <text evidence="2 20">Belongs to the ERG4/ERG24 family.</text>
</comment>
<evidence type="ECO:0000256" key="13">
    <source>
        <dbReference type="ARBA" id="ARBA00023098"/>
    </source>
</evidence>
<dbReference type="EMBL" id="JBEFKJ010000014">
    <property type="protein sequence ID" value="KAL2042563.1"/>
    <property type="molecule type" value="Genomic_DNA"/>
</dbReference>
<keyword evidence="14 20" id="KW-0472">Membrane</keyword>
<accession>A0ABR4AGP6</accession>
<feature type="transmembrane region" description="Helical" evidence="20">
    <location>
        <begin position="43"/>
        <end position="65"/>
    </location>
</feature>
<evidence type="ECO:0000256" key="7">
    <source>
        <dbReference type="ARBA" id="ARBA00022824"/>
    </source>
</evidence>
<evidence type="ECO:0000256" key="18">
    <source>
        <dbReference type="ARBA" id="ARBA00039984"/>
    </source>
</evidence>
<proteinExistence type="inferred from homology"/>
<evidence type="ECO:0000256" key="12">
    <source>
        <dbReference type="ARBA" id="ARBA00023011"/>
    </source>
</evidence>
<evidence type="ECO:0000256" key="1">
    <source>
        <dbReference type="ARBA" id="ARBA00004477"/>
    </source>
</evidence>
<comment type="caution">
    <text evidence="22">The sequence shown here is derived from an EMBL/GenBank/DDBJ whole genome shotgun (WGS) entry which is preliminary data.</text>
</comment>
<organism evidence="22 23">
    <name type="scientific">Stereocaulon virgatum</name>
    <dbReference type="NCBI Taxonomy" id="373712"/>
    <lineage>
        <taxon>Eukaryota</taxon>
        <taxon>Fungi</taxon>
        <taxon>Dikarya</taxon>
        <taxon>Ascomycota</taxon>
        <taxon>Pezizomycotina</taxon>
        <taxon>Lecanoromycetes</taxon>
        <taxon>OSLEUM clade</taxon>
        <taxon>Lecanoromycetidae</taxon>
        <taxon>Lecanorales</taxon>
        <taxon>Lecanorineae</taxon>
        <taxon>Stereocaulaceae</taxon>
        <taxon>Stereocaulon</taxon>
    </lineage>
</organism>
<feature type="transmembrane region" description="Helical" evidence="20">
    <location>
        <begin position="256"/>
        <end position="275"/>
    </location>
</feature>
<keyword evidence="10 20" id="KW-1133">Transmembrane helix</keyword>
<evidence type="ECO:0000256" key="16">
    <source>
        <dbReference type="ARBA" id="ARBA00023221"/>
    </source>
</evidence>
<keyword evidence="16 20" id="KW-0753">Steroid metabolism</keyword>
<sequence length="468" mass="53053">MAPPPLTELISMEPPPSTSQIQQQETDVAEPFSSWGRKTEATWFAAAASLALVLICPVWIVGNWITLEYFDGSLSSMVSTAYSDGISSFTYQYAPRPSMKSSFGYASWLAFQAALYSLLPGPISTGQLTPAGNLLKYKTNGLLAWMVTHILTVVAAMSGVLDLALIAKHWEGLLIAVNVYGFLLAGFAQIKAHVAPTHPDDRKFSGSMIFDFFAGIELNPRFGELWDFKLFHNGRPGIVAWTLIDLSWTAFQYQSYGYVSNSILIVDLFHTIYVVDFFINEDWYLRTIDMSHDHYGYYLGWGSVAFLPTIYTLQVQYLGRYPVDLTFNQAIGVLSLGLGGYALFRSANHQKDVVRSTNGQCTIWGAKPRYIRCRYRTDDGRTHESLLLCSGWWGWSRHANYLGDLMQAFSMCAVCGFDHLLPWSYFFFMAVILLHRILRDEERCSKKYGKNWEQYCSQVSWRLLPTIY</sequence>
<comment type="subcellular location">
    <subcellularLocation>
        <location evidence="1">Endoplasmic reticulum membrane</location>
        <topology evidence="1">Multi-pass membrane protein</topology>
    </subcellularLocation>
</comment>
<keyword evidence="7" id="KW-0256">Endoplasmic reticulum</keyword>
<evidence type="ECO:0000256" key="6">
    <source>
        <dbReference type="ARBA" id="ARBA00022778"/>
    </source>
</evidence>
<evidence type="ECO:0000256" key="19">
    <source>
        <dbReference type="ARBA" id="ARBA00042688"/>
    </source>
</evidence>
<evidence type="ECO:0000256" key="2">
    <source>
        <dbReference type="ARBA" id="ARBA00005402"/>
    </source>
</evidence>
<evidence type="ECO:0000256" key="21">
    <source>
        <dbReference type="SAM" id="MobiDB-lite"/>
    </source>
</evidence>
<gene>
    <name evidence="22" type="ORF">N7G274_005057</name>
</gene>
<dbReference type="Proteomes" id="UP001590950">
    <property type="component" value="Unassembled WGS sequence"/>
</dbReference>
<keyword evidence="13 20" id="KW-0443">Lipid metabolism</keyword>
<feature type="transmembrane region" description="Helical" evidence="20">
    <location>
        <begin position="142"/>
        <end position="167"/>
    </location>
</feature>
<dbReference type="PANTHER" id="PTHR21257:SF38">
    <property type="entry name" value="7-DEHYDROCHOLESTEROL REDUCTASE"/>
    <property type="match status" value="1"/>
</dbReference>
<evidence type="ECO:0000256" key="11">
    <source>
        <dbReference type="ARBA" id="ARBA00023002"/>
    </source>
</evidence>
<dbReference type="EC" id="1.3.1.21" evidence="17"/>